<dbReference type="RefSeq" id="WP_050531862.1">
    <property type="nucleotide sequence ID" value="NZ_AQQZ01000007.1"/>
</dbReference>
<dbReference type="PATRIC" id="fig|1317121.7.peg.3877"/>
<dbReference type="EMBL" id="AQQZ01000007">
    <property type="protein sequence ID" value="KNG92910.1"/>
    <property type="molecule type" value="Genomic_DNA"/>
</dbReference>
<proteinExistence type="predicted"/>
<organism evidence="1 2">
    <name type="scientific">Pseudaestuariivita atlantica</name>
    <dbReference type="NCBI Taxonomy" id="1317121"/>
    <lineage>
        <taxon>Bacteria</taxon>
        <taxon>Pseudomonadati</taxon>
        <taxon>Pseudomonadota</taxon>
        <taxon>Alphaproteobacteria</taxon>
        <taxon>Rhodobacterales</taxon>
        <taxon>Paracoccaceae</taxon>
        <taxon>Pseudaestuariivita</taxon>
    </lineage>
</organism>
<dbReference type="Gene3D" id="1.10.600.10">
    <property type="entry name" value="Farnesyl Diphosphate Synthase"/>
    <property type="match status" value="1"/>
</dbReference>
<comment type="caution">
    <text evidence="1">The sequence shown here is derived from an EMBL/GenBank/DDBJ whole genome shotgun (WGS) entry which is preliminary data.</text>
</comment>
<protein>
    <submittedName>
        <fullName evidence="1">Phytoene synthase</fullName>
    </submittedName>
</protein>
<reference evidence="1 2" key="1">
    <citation type="journal article" date="2015" name="Int. J. Syst. Evol. Microbiol.">
        <title>Aestuariivita atlantica sp. nov., isolated from deep sea sediment of the Atlantic Ocean.</title>
        <authorList>
            <person name="Li G."/>
            <person name="Lai Q."/>
            <person name="Du Y."/>
            <person name="Liu X."/>
            <person name="Sun F."/>
            <person name="Shao Z."/>
        </authorList>
    </citation>
    <scope>NUCLEOTIDE SEQUENCE [LARGE SCALE GENOMIC DNA]</scope>
    <source>
        <strain evidence="1 2">22II-S11-z3</strain>
    </source>
</reference>
<dbReference type="InterPro" id="IPR008949">
    <property type="entry name" value="Isoprenoid_synthase_dom_sf"/>
</dbReference>
<gene>
    <name evidence="1" type="ORF">ATO11_15765</name>
</gene>
<dbReference type="STRING" id="1317121.ATO11_15765"/>
<evidence type="ECO:0000313" key="2">
    <source>
        <dbReference type="Proteomes" id="UP000036938"/>
    </source>
</evidence>
<dbReference type="SUPFAM" id="SSF48576">
    <property type="entry name" value="Terpenoid synthases"/>
    <property type="match status" value="1"/>
</dbReference>
<dbReference type="OrthoDB" id="9814909at2"/>
<name>A0A0L1JMD1_9RHOB</name>
<sequence length="248" mass="26682">MSVEACAELVERGDPERFRAVMAAPVAAREVLFPLHAFNIEVSRAPWVTQEPMIAEMRLQWWRDALGEIAEGGVVRRHEVVSPLARVLTRAQAGALDALVAARRADIARDPFADQAALEAYLADTSGLLMRVAAEALGAEDGEIAARRGGAMGVAQWLRAVPELEARGRVPLIDGRPEAVRDMARAALEAWRAGPKGSPAVRIALLAGWQTRALLERAVRDPGAVAEGRLAPGPMRSALSLARAAWRV</sequence>
<keyword evidence="2" id="KW-1185">Reference proteome</keyword>
<accession>A0A0L1JMD1</accession>
<dbReference type="Pfam" id="PF00494">
    <property type="entry name" value="SQS_PSY"/>
    <property type="match status" value="1"/>
</dbReference>
<evidence type="ECO:0000313" key="1">
    <source>
        <dbReference type="EMBL" id="KNG92910.1"/>
    </source>
</evidence>
<dbReference type="AlphaFoldDB" id="A0A0L1JMD1"/>
<dbReference type="InterPro" id="IPR002060">
    <property type="entry name" value="Squ/phyt_synthse"/>
</dbReference>
<dbReference type="Proteomes" id="UP000036938">
    <property type="component" value="Unassembled WGS sequence"/>
</dbReference>